<dbReference type="InterPro" id="IPR031475">
    <property type="entry name" value="NBD_C"/>
</dbReference>
<dbReference type="InterPro" id="IPR037051">
    <property type="entry name" value="4-carb_acid_sugar_kinase_N_sf"/>
</dbReference>
<evidence type="ECO:0000256" key="6">
    <source>
        <dbReference type="ARBA" id="ARBA00023277"/>
    </source>
</evidence>
<organism evidence="9 10">
    <name type="scientific">Dongia sedimenti</name>
    <dbReference type="NCBI Taxonomy" id="3064282"/>
    <lineage>
        <taxon>Bacteria</taxon>
        <taxon>Pseudomonadati</taxon>
        <taxon>Pseudomonadota</taxon>
        <taxon>Alphaproteobacteria</taxon>
        <taxon>Rhodospirillales</taxon>
        <taxon>Dongiaceae</taxon>
        <taxon>Dongia</taxon>
    </lineage>
</organism>
<evidence type="ECO:0000256" key="2">
    <source>
        <dbReference type="ARBA" id="ARBA00022679"/>
    </source>
</evidence>
<protein>
    <submittedName>
        <fullName evidence="9">Four-carbon acid sugar kinase family protein</fullName>
    </submittedName>
</protein>
<dbReference type="InterPro" id="IPR010737">
    <property type="entry name" value="4-carb_acid_sugar_kinase_N"/>
</dbReference>
<dbReference type="GO" id="GO:0016301">
    <property type="term" value="F:kinase activity"/>
    <property type="evidence" value="ECO:0007669"/>
    <property type="project" value="UniProtKB-KW"/>
</dbReference>
<keyword evidence="10" id="KW-1185">Reference proteome</keyword>
<evidence type="ECO:0000259" key="8">
    <source>
        <dbReference type="Pfam" id="PF17042"/>
    </source>
</evidence>
<dbReference type="Proteomes" id="UP001230156">
    <property type="component" value="Unassembled WGS sequence"/>
</dbReference>
<evidence type="ECO:0000256" key="3">
    <source>
        <dbReference type="ARBA" id="ARBA00022741"/>
    </source>
</evidence>
<gene>
    <name evidence="9" type="ORF">Q8A70_18925</name>
</gene>
<keyword evidence="4 9" id="KW-0418">Kinase</keyword>
<evidence type="ECO:0000313" key="10">
    <source>
        <dbReference type="Proteomes" id="UP001230156"/>
    </source>
</evidence>
<accession>A0ABU0YPW3</accession>
<sequence length="420" mass="43057">MSVALGIIADDFTGALLVAGELEAAGVECPVLFSPDALKHPEAASVAMLATRARIVEPTQAVAILRAGADMFAKAGCRRLAYKACATFDSTEAGNIGPAADFLSEQTGGRPAFMSAGAPVFNVTVFQGHLFYRGTLVSESVKRFDPLTPMTDPNLVRFLSKQTERGVALLPHAKLAQGIAVARLALADVSAAGNHILVDTADDMDVEISAQLAMETGAPVVASDALIIAYARMVAATAAARRSTAPSHLTGPAAVLVGSVGPIALGHLARFEARYPVLRLRLDDTRSEAEIVGAAIAWAGPHFGNVPFAVTTAEDQAGVARNQQAFGAIGAARKAEVLLAAIAKALRAKGVRRLVVAGGETSGAVVGALQLTRARALPAGPLGGGFCLAEGPDGVISLFLKSGKLGAEDILASAIDAMRP</sequence>
<evidence type="ECO:0000259" key="7">
    <source>
        <dbReference type="Pfam" id="PF07005"/>
    </source>
</evidence>
<dbReference type="Gene3D" id="3.40.980.20">
    <property type="entry name" value="Four-carbon acid sugar kinase, nucleotide binding domain"/>
    <property type="match status" value="1"/>
</dbReference>
<comment type="similarity">
    <text evidence="1">Belongs to the four-carbon acid sugar kinase family.</text>
</comment>
<dbReference type="SUPFAM" id="SSF142764">
    <property type="entry name" value="YgbK-like"/>
    <property type="match status" value="1"/>
</dbReference>
<dbReference type="Gene3D" id="3.40.50.10840">
    <property type="entry name" value="Putative sugar-binding, N-terminal domain"/>
    <property type="match status" value="1"/>
</dbReference>
<dbReference type="InterPro" id="IPR042213">
    <property type="entry name" value="NBD_C_sf"/>
</dbReference>
<keyword evidence="3" id="KW-0547">Nucleotide-binding</keyword>
<name>A0ABU0YPW3_9PROT</name>
<keyword evidence="2" id="KW-0808">Transferase</keyword>
<evidence type="ECO:0000256" key="4">
    <source>
        <dbReference type="ARBA" id="ARBA00022777"/>
    </source>
</evidence>
<evidence type="ECO:0000256" key="5">
    <source>
        <dbReference type="ARBA" id="ARBA00022840"/>
    </source>
</evidence>
<feature type="domain" description="Four-carbon acid sugar kinase nucleotide binding" evidence="8">
    <location>
        <begin position="254"/>
        <end position="411"/>
    </location>
</feature>
<keyword evidence="6" id="KW-0119">Carbohydrate metabolism</keyword>
<reference evidence="10" key="1">
    <citation type="submission" date="2023-08" db="EMBL/GenBank/DDBJ databases">
        <title>Rhodospirillaceae gen. nov., a novel taxon isolated from the Yangtze River Yuezi River estuary sludge.</title>
        <authorList>
            <person name="Ruan L."/>
        </authorList>
    </citation>
    <scope>NUCLEOTIDE SEQUENCE [LARGE SCALE GENOMIC DNA]</scope>
    <source>
        <strain evidence="10">R-7</strain>
    </source>
</reference>
<dbReference type="RefSeq" id="WP_379958147.1">
    <property type="nucleotide sequence ID" value="NZ_JAUYVI010000006.1"/>
</dbReference>
<dbReference type="Pfam" id="PF07005">
    <property type="entry name" value="SBD_N"/>
    <property type="match status" value="1"/>
</dbReference>
<evidence type="ECO:0000313" key="9">
    <source>
        <dbReference type="EMBL" id="MDQ7249771.1"/>
    </source>
</evidence>
<comment type="caution">
    <text evidence="9">The sequence shown here is derived from an EMBL/GenBank/DDBJ whole genome shotgun (WGS) entry which is preliminary data.</text>
</comment>
<dbReference type="EMBL" id="JAUYVI010000006">
    <property type="protein sequence ID" value="MDQ7249771.1"/>
    <property type="molecule type" value="Genomic_DNA"/>
</dbReference>
<evidence type="ECO:0000256" key="1">
    <source>
        <dbReference type="ARBA" id="ARBA00005715"/>
    </source>
</evidence>
<feature type="domain" description="Four-carbon acid sugar kinase N-terminal" evidence="7">
    <location>
        <begin position="5"/>
        <end position="222"/>
    </location>
</feature>
<proteinExistence type="inferred from homology"/>
<dbReference type="Pfam" id="PF17042">
    <property type="entry name" value="NBD_C"/>
    <property type="match status" value="1"/>
</dbReference>
<keyword evidence="5" id="KW-0067">ATP-binding</keyword>